<dbReference type="Pfam" id="PF03456">
    <property type="entry name" value="uDENN"/>
    <property type="match status" value="1"/>
</dbReference>
<dbReference type="PROSITE" id="PS51498">
    <property type="entry name" value="MABP"/>
    <property type="match status" value="1"/>
</dbReference>
<feature type="domain" description="MABP" evidence="6">
    <location>
        <begin position="42"/>
        <end position="199"/>
    </location>
</feature>
<protein>
    <submittedName>
        <fullName evidence="7">DENN domain containing 4A</fullName>
    </submittedName>
</protein>
<dbReference type="Pfam" id="PF02141">
    <property type="entry name" value="DENN"/>
    <property type="match status" value="1"/>
</dbReference>
<dbReference type="PANTHER" id="PTHR12296:SF16">
    <property type="entry name" value="C-MYC PROMOTER-BINDING PROTEIN"/>
    <property type="match status" value="1"/>
</dbReference>
<dbReference type="InterPro" id="IPR001194">
    <property type="entry name" value="cDENN_dom"/>
</dbReference>
<dbReference type="InterPro" id="IPR005113">
    <property type="entry name" value="uDENN_dom"/>
</dbReference>
<dbReference type="InterPro" id="IPR011990">
    <property type="entry name" value="TPR-like_helical_dom_sf"/>
</dbReference>
<accession>A0A3B3QSI0</accession>
<dbReference type="GeneTree" id="ENSGT00940000155836"/>
<dbReference type="InterPro" id="IPR037516">
    <property type="entry name" value="Tripartite_DENN"/>
</dbReference>
<evidence type="ECO:0000259" key="5">
    <source>
        <dbReference type="PROSITE" id="PS50211"/>
    </source>
</evidence>
<keyword evidence="8" id="KW-1185">Reference proteome</keyword>
<reference evidence="7" key="1">
    <citation type="submission" date="2025-08" db="UniProtKB">
        <authorList>
            <consortium name="Ensembl"/>
        </authorList>
    </citation>
    <scope>IDENTIFICATION</scope>
</reference>
<evidence type="ECO:0000256" key="4">
    <source>
        <dbReference type="SAM" id="MobiDB-lite"/>
    </source>
</evidence>
<gene>
    <name evidence="7" type="primary">DENND4A</name>
</gene>
<feature type="compositionally biased region" description="Polar residues" evidence="4">
    <location>
        <begin position="889"/>
        <end position="911"/>
    </location>
</feature>
<feature type="region of interest" description="Disordered" evidence="4">
    <location>
        <begin position="889"/>
        <end position="956"/>
    </location>
</feature>
<sequence>MMEDKGPRVADYFVVAGLTESSKPLDEEIHFDDVCHKTARPKAPITDVAVVMRSLGEEVPPGYICVETTPSGLSADLNSGSLMGPQVFLCYRRGRDRPPLTDLGVLFEWKERLKQGCHVIQMTPSGRSANISSTSSQRIYITYRRALDGAAHAPLAVTDICIIIPSKGETPPHTFCKVDKNLNSSMWGSSVYLCYKKSVAKTNTIAYKAGLLCRYPEEDYESFPLPESVPLFCLPMGATIECWPSQTKYSLPIFSTFVLTGASGEKVYGAAIQFYEPYPQEQLTERQRQQLGLDVASEHVPAATRSTHTNKCICLLSHWPFFDAFRKFLTFLYRYSISGPHALPIEKHISHFMHKVPFPSSQRPRILVQLSPHDSLMLSQPVSSPLPLSGGRLSTLLQNLGPENAVTLLVFAVTEHKILVHSLRPSVLTSVTEALVSMIFPFHWPCPYIPLCPLALADVLSAPCPFIVGVDSRYFDLYDPPPDVSCVDLDTNTISHNDDKRGLLWKVLPKKACKNLMNTLNNLYQQLAEGCQRPREDGLMELAMSDYDFSSGKSLQSLEMEIQEAFLRFMAAILKGYRSYLRPITQAPSEKATDASSLFDLQGFLKSRDRSHQKFYSLMTKTQMFIRFIEECSFVSDKDASLAFFDDCVDKVDSDRPEEARLIELDESHRSEHTVFITPPEMPPLPEGEEYPLCYSYSGFPVLRPELFDPLEGLRTPASRVASRHSCPTSPAPMFRRTKQEIRSAQKIAKKYSSIPQMWSRCLLRHCYGLWFICLPAYVKVCHSKVRALRTAYDVLRKMQAKKLQPPDEVCYRVLMQLCGQYGQPVLAVRVLFEMKKAGVQPNAITYGYYNKAVLESTWPSSTRGGYFLWMKLRNVVLGVTQFRRALKKQQSNPAQTPLSGGQSDLGYNSLSKEEVRRGEGGLQDRTLEKEDSSSLSESESAKDSGDCLPPLDFPDVSGPFQPRAGIVRSNCPYDNTAKESDASTDHVAGLLFTSSLDDIGLIQSSSLRRRHRSAMEEGQRRLDWPGVRGRSLSGDTAGGMVLGLGMTRGKTDPLRIAENLGADARILSGTFQKSTRPNSLNLGMREGGLKSSHKESGERDSSDEEKPDTAAIFDLEDLDEETSREATAGGAQAGHNRATEPCLSSGSTTGCVTKRLGIETGFDPLSLFAAQSEEQDSGGGEPSTPTARRNLAEEIEMYMNNMGSPLSSRAPSMDLQDACSPQLPGNSSSRRSSLPQGSPRPPPMPRSRTCHQRPRDRLWSSPTFSQGSSPLRDREPPASPSSFALDTLLTPTLDVFKSSVFSAGKGVAEKASRWYSRLATYTTPSKTDASPLRLWISPGCVCSNLISSYLYRLQLCCSCPSGCVPPPSSFTLPDKSELEFSQYTSNTSIFQNYAMEVLISSCSRCKTCECLVYDEEIMAGWTADDSNLNTTCPFCGNPFLPFLNVEIRDLRGPGRYGTRKSRTEGYLTQTAFRTHRSSSLGYSVAHCVEIPTERRQGALSPEPTMVRSVSAFGALEEPVRTSRYITGSLPCRLNEVTDPLSMEWRLHNPDPVTVPYLSPLVLWKELESLLENEGDQVITVSDMVDHHPIIFWNLVWYFRRLDLPSNLPGLILTSDHCNRGSQIPRHWMSEDSKHVLIQILWDNLKLHQDPTQPFYILWNTHRKYEHVGKELLQSVVKSIQKNDVYRPMSQVLQLVGQKLGVRRSLYREILFLSLVALGKDNIDIDAFDREYKMAYDRLTPSQVKLTHNCDRPPSVGVMECRKIFGEPYL</sequence>
<evidence type="ECO:0000256" key="3">
    <source>
        <dbReference type="PROSITE-ProRule" id="PRU00708"/>
    </source>
</evidence>
<dbReference type="NCBIfam" id="TIGR00756">
    <property type="entry name" value="PPR"/>
    <property type="match status" value="1"/>
</dbReference>
<dbReference type="Pfam" id="PF13041">
    <property type="entry name" value="PPR_2"/>
    <property type="match status" value="1"/>
</dbReference>
<dbReference type="FunFam" id="1.25.40.10:FF:000042">
    <property type="entry name" value="C-myc promoter-binding protein isoform X1"/>
    <property type="match status" value="1"/>
</dbReference>
<dbReference type="Pfam" id="PF03455">
    <property type="entry name" value="dDENN"/>
    <property type="match status" value="1"/>
</dbReference>
<evidence type="ECO:0000313" key="8">
    <source>
        <dbReference type="Proteomes" id="UP000261540"/>
    </source>
</evidence>
<feature type="compositionally biased region" description="Polar residues" evidence="4">
    <location>
        <begin position="1261"/>
        <end position="1270"/>
    </location>
</feature>
<dbReference type="Gene3D" id="2.100.10.50">
    <property type="match status" value="1"/>
</dbReference>
<dbReference type="PROSITE" id="PS51375">
    <property type="entry name" value="PPR"/>
    <property type="match status" value="1"/>
</dbReference>
<evidence type="ECO:0000256" key="1">
    <source>
        <dbReference type="ARBA" id="ARBA00022553"/>
    </source>
</evidence>
<dbReference type="FunFam" id="2.100.10.50:FF:000001">
    <property type="entry name" value="DENN domain containing 4C"/>
    <property type="match status" value="1"/>
</dbReference>
<dbReference type="InterPro" id="IPR051696">
    <property type="entry name" value="DENN_Domain_GEFs"/>
</dbReference>
<proteinExistence type="predicted"/>
<name>A0A3B3QSI0_9TELE</name>
<evidence type="ECO:0000313" key="7">
    <source>
        <dbReference type="Ensembl" id="ENSPKIP00000008839.1"/>
    </source>
</evidence>
<dbReference type="Ensembl" id="ENSPKIT00000032927.1">
    <property type="protein sequence ID" value="ENSPKIP00000008839.1"/>
    <property type="gene ID" value="ENSPKIG00000024083.1"/>
</dbReference>
<dbReference type="Gene3D" id="3.40.50.11500">
    <property type="match status" value="1"/>
</dbReference>
<dbReference type="SMART" id="SM00799">
    <property type="entry name" value="DENN"/>
    <property type="match status" value="1"/>
</dbReference>
<feature type="domain" description="UDENN" evidence="5">
    <location>
        <begin position="191"/>
        <end position="641"/>
    </location>
</feature>
<dbReference type="InterPro" id="IPR043153">
    <property type="entry name" value="DENN_C"/>
</dbReference>
<feature type="region of interest" description="Disordered" evidence="4">
    <location>
        <begin position="1074"/>
        <end position="1151"/>
    </location>
</feature>
<reference evidence="7" key="2">
    <citation type="submission" date="2025-09" db="UniProtKB">
        <authorList>
            <consortium name="Ensembl"/>
        </authorList>
    </citation>
    <scope>IDENTIFICATION</scope>
</reference>
<dbReference type="Proteomes" id="UP000261540">
    <property type="component" value="Unplaced"/>
</dbReference>
<dbReference type="GO" id="GO:0032483">
    <property type="term" value="P:regulation of Rab protein signal transduction"/>
    <property type="evidence" value="ECO:0007669"/>
    <property type="project" value="TreeGrafter"/>
</dbReference>
<feature type="repeat" description="PPR" evidence="3">
    <location>
        <begin position="808"/>
        <end position="842"/>
    </location>
</feature>
<dbReference type="InterPro" id="IPR005112">
    <property type="entry name" value="dDENN_dom"/>
</dbReference>
<evidence type="ECO:0000259" key="6">
    <source>
        <dbReference type="PROSITE" id="PS51498"/>
    </source>
</evidence>
<evidence type="ECO:0000256" key="2">
    <source>
        <dbReference type="ARBA" id="ARBA00022658"/>
    </source>
</evidence>
<organism evidence="7 8">
    <name type="scientific">Paramormyrops kingsleyae</name>
    <dbReference type="NCBI Taxonomy" id="1676925"/>
    <lineage>
        <taxon>Eukaryota</taxon>
        <taxon>Metazoa</taxon>
        <taxon>Chordata</taxon>
        <taxon>Craniata</taxon>
        <taxon>Vertebrata</taxon>
        <taxon>Euteleostomi</taxon>
        <taxon>Actinopterygii</taxon>
        <taxon>Neopterygii</taxon>
        <taxon>Teleostei</taxon>
        <taxon>Osteoglossocephala</taxon>
        <taxon>Osteoglossomorpha</taxon>
        <taxon>Osteoglossiformes</taxon>
        <taxon>Mormyridae</taxon>
        <taxon>Paramormyrops</taxon>
    </lineage>
</organism>
<dbReference type="GO" id="GO:0005829">
    <property type="term" value="C:cytosol"/>
    <property type="evidence" value="ECO:0007669"/>
    <property type="project" value="UniProtKB-ARBA"/>
</dbReference>
<keyword evidence="1" id="KW-0597">Phosphoprotein</keyword>
<dbReference type="SMART" id="SM00800">
    <property type="entry name" value="uDENN"/>
    <property type="match status" value="1"/>
</dbReference>
<keyword evidence="2" id="KW-0344">Guanine-nucleotide releasing factor</keyword>
<dbReference type="PANTHER" id="PTHR12296">
    <property type="entry name" value="DENN DOMAIN-CONTAINING PROTEIN 4"/>
    <property type="match status" value="1"/>
</dbReference>
<feature type="region of interest" description="Disordered" evidence="4">
    <location>
        <begin position="1203"/>
        <end position="1284"/>
    </location>
</feature>
<dbReference type="Gene3D" id="1.25.40.10">
    <property type="entry name" value="Tetratricopeptide repeat domain"/>
    <property type="match status" value="1"/>
</dbReference>
<dbReference type="GO" id="GO:0031410">
    <property type="term" value="C:cytoplasmic vesicle"/>
    <property type="evidence" value="ECO:0007669"/>
    <property type="project" value="TreeGrafter"/>
</dbReference>
<dbReference type="InterPro" id="IPR002885">
    <property type="entry name" value="PPR_rpt"/>
</dbReference>
<feature type="compositionally biased region" description="Low complexity" evidence="4">
    <location>
        <begin position="1223"/>
        <end position="1238"/>
    </location>
</feature>
<dbReference type="SMART" id="SM00801">
    <property type="entry name" value="dDENN"/>
    <property type="match status" value="1"/>
</dbReference>
<dbReference type="PROSITE" id="PS50211">
    <property type="entry name" value="DENN"/>
    <property type="match status" value="1"/>
</dbReference>
<dbReference type="InterPro" id="IPR023341">
    <property type="entry name" value="MABP"/>
</dbReference>
<dbReference type="GO" id="GO:0005085">
    <property type="term" value="F:guanyl-nucleotide exchange factor activity"/>
    <property type="evidence" value="ECO:0007669"/>
    <property type="project" value="UniProtKB-KW"/>
</dbReference>